<sequence>MNSSAPDSLLFITNDFAMRAVTSELRLLNLHAEGHHPGDGNGGLLSSSVAGRVSAIHVD</sequence>
<dbReference type="Proteomes" id="UP000746595">
    <property type="component" value="Unassembled WGS sequence"/>
</dbReference>
<evidence type="ECO:0000313" key="1">
    <source>
        <dbReference type="EMBL" id="NKG21730.1"/>
    </source>
</evidence>
<dbReference type="RefSeq" id="WP_168152562.1">
    <property type="nucleotide sequence ID" value="NZ_JAAWVT010000006.1"/>
</dbReference>
<comment type="caution">
    <text evidence="1">The sequence shown here is derived from an EMBL/GenBank/DDBJ whole genome shotgun (WGS) entry which is preliminary data.</text>
</comment>
<dbReference type="EMBL" id="JAAWVT010000006">
    <property type="protein sequence ID" value="NKG21730.1"/>
    <property type="molecule type" value="Genomic_DNA"/>
</dbReference>
<proteinExistence type="predicted"/>
<organism evidence="1 2">
    <name type="scientific">Paeniglutamicibacter terrestris</name>
    <dbReference type="NCBI Taxonomy" id="2723403"/>
    <lineage>
        <taxon>Bacteria</taxon>
        <taxon>Bacillati</taxon>
        <taxon>Actinomycetota</taxon>
        <taxon>Actinomycetes</taxon>
        <taxon>Micrococcales</taxon>
        <taxon>Micrococcaceae</taxon>
        <taxon>Paeniglutamicibacter</taxon>
    </lineage>
</organism>
<protein>
    <submittedName>
        <fullName evidence="1">Uncharacterized protein</fullName>
    </submittedName>
</protein>
<reference evidence="1 2" key="1">
    <citation type="submission" date="2020-04" db="EMBL/GenBank/DDBJ databases">
        <title>Paeniglutamicibacter sp. ANT13_2, a novel actinomycete isolated from sediment in Antarctica.</title>
        <authorList>
            <person name="Sakdapetsiri C."/>
            <person name="Pinyakong O."/>
        </authorList>
    </citation>
    <scope>NUCLEOTIDE SEQUENCE [LARGE SCALE GENOMIC DNA]</scope>
    <source>
        <strain evidence="1 2">ANT13_2</strain>
    </source>
</reference>
<accession>A0ABX1G645</accession>
<evidence type="ECO:0000313" key="2">
    <source>
        <dbReference type="Proteomes" id="UP000746595"/>
    </source>
</evidence>
<name>A0ABX1G645_9MICC</name>
<keyword evidence="2" id="KW-1185">Reference proteome</keyword>
<gene>
    <name evidence="1" type="ORF">HED64_13565</name>
</gene>